<dbReference type="RefSeq" id="WP_009184557.1">
    <property type="nucleotide sequence ID" value="NZ_AMGM01000017.1"/>
</dbReference>
<proteinExistence type="predicted"/>
<evidence type="ECO:0008006" key="4">
    <source>
        <dbReference type="Google" id="ProtNLM"/>
    </source>
</evidence>
<organism evidence="2 3">
    <name type="scientific">Cecembia lonarensis (strain CCUG 58316 / KCTC 22772 / LW9)</name>
    <dbReference type="NCBI Taxonomy" id="1225176"/>
    <lineage>
        <taxon>Bacteria</taxon>
        <taxon>Pseudomonadati</taxon>
        <taxon>Bacteroidota</taxon>
        <taxon>Cytophagia</taxon>
        <taxon>Cytophagales</taxon>
        <taxon>Cyclobacteriaceae</taxon>
        <taxon>Cecembia</taxon>
    </lineage>
</organism>
<evidence type="ECO:0000256" key="1">
    <source>
        <dbReference type="SAM" id="SignalP"/>
    </source>
</evidence>
<dbReference type="Gene3D" id="2.60.40.10">
    <property type="entry name" value="Immunoglobulins"/>
    <property type="match status" value="1"/>
</dbReference>
<feature type="chain" id="PRO_5003847597" description="P pilus assembly protein, chaperone PapD" evidence="1">
    <location>
        <begin position="20"/>
        <end position="273"/>
    </location>
</feature>
<protein>
    <recommendedName>
        <fullName evidence="4">P pilus assembly protein, chaperone PapD</fullName>
    </recommendedName>
</protein>
<comment type="caution">
    <text evidence="2">The sequence shown here is derived from an EMBL/GenBank/DDBJ whole genome shotgun (WGS) entry which is preliminary data.</text>
</comment>
<dbReference type="OrthoDB" id="6658153at2"/>
<dbReference type="PATRIC" id="fig|1225176.3.peg.1620"/>
<gene>
    <name evidence="2" type="ORF">B879_01522</name>
</gene>
<dbReference type="Proteomes" id="UP000004478">
    <property type="component" value="Unassembled WGS sequence"/>
</dbReference>
<dbReference type="EMBL" id="AMGM01000017">
    <property type="protein sequence ID" value="EKB49858.1"/>
    <property type="molecule type" value="Genomic_DNA"/>
</dbReference>
<evidence type="ECO:0000313" key="2">
    <source>
        <dbReference type="EMBL" id="EKB49858.1"/>
    </source>
</evidence>
<sequence length="273" mass="30257">MKKLFIIFLFTFLSFAVSAQVSIAPTTVFTDANGIATLYVTNPSDIPQEVNIGFIFGYPGNDAAGNLVMIYEDSEMESKFGLGERLRAFPRTFILGPNQQQTVRLQVRPDRTLPSGMYFTRVKVSSSAQTPDIGQTSNDEVTTKVNFRFEQVIAAFHKNGNVETGLHIGDLQTSLTDNKLRAVIPFQTLGNAPYLGSVYAVLKDGNAQIIAQQQQTMALYFDGLKAVELELPESFHEGTYTLELEMETKRSDIPSSDLVQASPIRKTVQIELK</sequence>
<evidence type="ECO:0000313" key="3">
    <source>
        <dbReference type="Proteomes" id="UP000004478"/>
    </source>
</evidence>
<name>K1LHX2_CECL9</name>
<keyword evidence="3" id="KW-1185">Reference proteome</keyword>
<feature type="signal peptide" evidence="1">
    <location>
        <begin position="1"/>
        <end position="19"/>
    </location>
</feature>
<dbReference type="InterPro" id="IPR013783">
    <property type="entry name" value="Ig-like_fold"/>
</dbReference>
<accession>K1LHX2</accession>
<dbReference type="AlphaFoldDB" id="K1LHX2"/>
<keyword evidence="1" id="KW-0732">Signal</keyword>
<reference evidence="2 3" key="1">
    <citation type="journal article" date="2012" name="J. Bacteriol.">
        <title>Draft Genome Sequence of Cecembia lonarensis Strain LW9T, Isolated from Lonar Lake, a Haloalkaline Lake in India.</title>
        <authorList>
            <person name="Shivaji S."/>
            <person name="Ara S."/>
            <person name="Singh A."/>
            <person name="Pinnaka A.K."/>
        </authorList>
    </citation>
    <scope>NUCLEOTIDE SEQUENCE [LARGE SCALE GENOMIC DNA]</scope>
    <source>
        <strain evidence="2 3">LW9</strain>
    </source>
</reference>